<dbReference type="SUPFAM" id="SSF52788">
    <property type="entry name" value="Phosphotyrosine protein phosphatases I"/>
    <property type="match status" value="1"/>
</dbReference>
<gene>
    <name evidence="5" type="ORF">J2Z43_002784</name>
</gene>
<dbReference type="PANTHER" id="PTHR11717">
    <property type="entry name" value="LOW MOLECULAR WEIGHT PROTEIN TYROSINE PHOSPHATASE"/>
    <property type="match status" value="1"/>
</dbReference>
<dbReference type="SMART" id="SM00226">
    <property type="entry name" value="LMWPc"/>
    <property type="match status" value="1"/>
</dbReference>
<dbReference type="RefSeq" id="WP_209457658.1">
    <property type="nucleotide sequence ID" value="NZ_BAAACS010000005.1"/>
</dbReference>
<dbReference type="Pfam" id="PF01451">
    <property type="entry name" value="LMWPc"/>
    <property type="match status" value="1"/>
</dbReference>
<dbReference type="PRINTS" id="PR00719">
    <property type="entry name" value="LMWPTPASE"/>
</dbReference>
<dbReference type="InterPro" id="IPR017867">
    <property type="entry name" value="Tyr_phospatase_low_mol_wt"/>
</dbReference>
<dbReference type="InterPro" id="IPR050438">
    <property type="entry name" value="LMW_PTPase"/>
</dbReference>
<dbReference type="Proteomes" id="UP000767291">
    <property type="component" value="Unassembled WGS sequence"/>
</dbReference>
<dbReference type="CDD" id="cd16344">
    <property type="entry name" value="LMWPAP"/>
    <property type="match status" value="1"/>
</dbReference>
<comment type="caution">
    <text evidence="5">The sequence shown here is derived from an EMBL/GenBank/DDBJ whole genome shotgun (WGS) entry which is preliminary data.</text>
</comment>
<evidence type="ECO:0000256" key="3">
    <source>
        <dbReference type="ARBA" id="ARBA00022912"/>
    </source>
</evidence>
<dbReference type="PANTHER" id="PTHR11717:SF31">
    <property type="entry name" value="LOW MOLECULAR WEIGHT PROTEIN-TYROSINE-PHOSPHATASE ETP-RELATED"/>
    <property type="match status" value="1"/>
</dbReference>
<reference evidence="5 6" key="1">
    <citation type="submission" date="2021-03" db="EMBL/GenBank/DDBJ databases">
        <title>Genomic Encyclopedia of Type Strains, Phase IV (KMG-IV): sequencing the most valuable type-strain genomes for metagenomic binning, comparative biology and taxonomic classification.</title>
        <authorList>
            <person name="Goeker M."/>
        </authorList>
    </citation>
    <scope>NUCLEOTIDE SEQUENCE [LARGE SCALE GENOMIC DNA]</scope>
    <source>
        <strain evidence="5 6">DSM 1289</strain>
    </source>
</reference>
<dbReference type="InterPro" id="IPR023485">
    <property type="entry name" value="Ptyr_pPase"/>
</dbReference>
<dbReference type="EMBL" id="JAGGJX010000008">
    <property type="protein sequence ID" value="MBP1856332.1"/>
    <property type="molecule type" value="Genomic_DNA"/>
</dbReference>
<proteinExistence type="inferred from homology"/>
<protein>
    <submittedName>
        <fullName evidence="5">Protein-tyrosine phosphatase</fullName>
        <ecNumber evidence="5">3.1.3.48</ecNumber>
    </submittedName>
</protein>
<sequence>MNILVVCTGNTCRSPMAERLLKEAIKDSGKNIKCYNVYSAGLSTANGMKASGNSIQILKENNIDLSDHNSIELTEELLNKSDLVLTMTRTHKNFLVQAVPNCANKVYTFREFADLGERDISDPFGGDLETYRNTYNEIKESVDKIVEKI</sequence>
<name>A0ABS4EEH4_9FIRM</name>
<dbReference type="InterPro" id="IPR036196">
    <property type="entry name" value="Ptyr_pPase_sf"/>
</dbReference>
<organism evidence="5 6">
    <name type="scientific">Metaclostridioides mangenotii</name>
    <dbReference type="NCBI Taxonomy" id="1540"/>
    <lineage>
        <taxon>Bacteria</taxon>
        <taxon>Bacillati</taxon>
        <taxon>Bacillota</taxon>
        <taxon>Clostridia</taxon>
        <taxon>Peptostreptococcales</taxon>
        <taxon>Peptostreptococcaceae</taxon>
        <taxon>Metaclostridioides</taxon>
    </lineage>
</organism>
<evidence type="ECO:0000313" key="6">
    <source>
        <dbReference type="Proteomes" id="UP000767291"/>
    </source>
</evidence>
<keyword evidence="6" id="KW-1185">Reference proteome</keyword>
<accession>A0ABS4EEH4</accession>
<evidence type="ECO:0000259" key="4">
    <source>
        <dbReference type="SMART" id="SM00226"/>
    </source>
</evidence>
<dbReference type="EC" id="3.1.3.48" evidence="5"/>
<feature type="domain" description="Phosphotyrosine protein phosphatase I" evidence="4">
    <location>
        <begin position="1"/>
        <end position="148"/>
    </location>
</feature>
<evidence type="ECO:0000313" key="5">
    <source>
        <dbReference type="EMBL" id="MBP1856332.1"/>
    </source>
</evidence>
<dbReference type="GO" id="GO:0004725">
    <property type="term" value="F:protein tyrosine phosphatase activity"/>
    <property type="evidence" value="ECO:0007669"/>
    <property type="project" value="UniProtKB-EC"/>
</dbReference>
<keyword evidence="3" id="KW-0904">Protein phosphatase</keyword>
<dbReference type="Gene3D" id="3.40.50.2300">
    <property type="match status" value="1"/>
</dbReference>
<keyword evidence="2 5" id="KW-0378">Hydrolase</keyword>
<evidence type="ECO:0000256" key="2">
    <source>
        <dbReference type="ARBA" id="ARBA00022801"/>
    </source>
</evidence>
<evidence type="ECO:0000256" key="1">
    <source>
        <dbReference type="ARBA" id="ARBA00011063"/>
    </source>
</evidence>
<comment type="similarity">
    <text evidence="1">Belongs to the low molecular weight phosphotyrosine protein phosphatase family.</text>
</comment>